<dbReference type="PROSITE" id="PS50879">
    <property type="entry name" value="RNASE_H_1"/>
    <property type="match status" value="1"/>
</dbReference>
<proteinExistence type="predicted"/>
<evidence type="ECO:0000259" key="2">
    <source>
        <dbReference type="PROSITE" id="PS50879"/>
    </source>
</evidence>
<dbReference type="Pfam" id="PF00078">
    <property type="entry name" value="RVT_1"/>
    <property type="match status" value="1"/>
</dbReference>
<dbReference type="OrthoDB" id="6433533at2759"/>
<dbReference type="GO" id="GO:0003676">
    <property type="term" value="F:nucleic acid binding"/>
    <property type="evidence" value="ECO:0007669"/>
    <property type="project" value="InterPro"/>
</dbReference>
<sequence length="548" mass="62892">MGVNLLLYKEGKDQNDPKSYRPISLLPSMGKLLEKLMTQRLTYFLKKTRQPALWNLVAEEALAQQYPANTAIQAFADDFLIISVAESERKLGTAASEALKIFKTWSDRHGLEISKEKTQFLLLSNLRRGTSIYWGNQRVKRTKTLKYLGVHLDSKLNWAHHLVQQGAKALQQHRQLVKLAGCTWDISPKLRTQLYRAVTEKTVAHGVSVWGRYIIYRMITRLSQIQRPFLLNITGAYRTSPTSALQAITGIMPLDIKLEAEAQFVQLARLKKNLTIEGEEYNCETYEEKATGWSRHPAEFIDKERVNLEENLGAAELIALQEAVKYTQNHQNKVKIWSDSQSSLKALLNQKSNSPIARYIQDSLYNTHNIRLGWIRAHVGHLGNEKADELAKESITSTESAVLTVPLPRSSAKQDLKQQALAKWQRRWDDGINGRSTYEIIKKVGLRNHNWPRQLIQFMTWHGPFPSYLFRFGKHPDNCCACGEPGTPFHYATKCRLTLSYHLKCPSDQHIEAWLKSITNHRLLRNKIIDLLNFITSQEDLLKSEQPE</sequence>
<dbReference type="PROSITE" id="PS50878">
    <property type="entry name" value="RT_POL"/>
    <property type="match status" value="1"/>
</dbReference>
<evidence type="ECO:0000313" key="4">
    <source>
        <dbReference type="Proteomes" id="UP000499080"/>
    </source>
</evidence>
<dbReference type="PANTHER" id="PTHR36688:SF1">
    <property type="entry name" value="ENDONUCLEASE_EXONUCLEASE_PHOSPHATASE DOMAIN-CONTAINING PROTEIN"/>
    <property type="match status" value="1"/>
</dbReference>
<dbReference type="EMBL" id="BGPR01001040">
    <property type="protein sequence ID" value="GBM43754.1"/>
    <property type="molecule type" value="Genomic_DNA"/>
</dbReference>
<dbReference type="SUPFAM" id="SSF53098">
    <property type="entry name" value="Ribonuclease H-like"/>
    <property type="match status" value="1"/>
</dbReference>
<protein>
    <recommendedName>
        <fullName evidence="5">RNase H type-1 domain-containing protein</fullName>
    </recommendedName>
</protein>
<dbReference type="InterPro" id="IPR036397">
    <property type="entry name" value="RNaseH_sf"/>
</dbReference>
<dbReference type="AlphaFoldDB" id="A0A4Y2FVR7"/>
<evidence type="ECO:0000313" key="3">
    <source>
        <dbReference type="EMBL" id="GBM43754.1"/>
    </source>
</evidence>
<feature type="domain" description="RNase H type-1" evidence="2">
    <location>
        <begin position="283"/>
        <end position="396"/>
    </location>
</feature>
<comment type="caution">
    <text evidence="3">The sequence shown here is derived from an EMBL/GenBank/DDBJ whole genome shotgun (WGS) entry which is preliminary data.</text>
</comment>
<dbReference type="Proteomes" id="UP000499080">
    <property type="component" value="Unassembled WGS sequence"/>
</dbReference>
<accession>A0A4Y2FVR7</accession>
<dbReference type="InterPro" id="IPR052560">
    <property type="entry name" value="RdDP_mobile_element"/>
</dbReference>
<dbReference type="InterPro" id="IPR002156">
    <property type="entry name" value="RNaseH_domain"/>
</dbReference>
<feature type="domain" description="Reverse transcriptase" evidence="1">
    <location>
        <begin position="1"/>
        <end position="152"/>
    </location>
</feature>
<gene>
    <name evidence="3" type="ORF">AVEN_153393_1</name>
</gene>
<dbReference type="Gene3D" id="3.30.420.10">
    <property type="entry name" value="Ribonuclease H-like superfamily/Ribonuclease H"/>
    <property type="match status" value="1"/>
</dbReference>
<dbReference type="InterPro" id="IPR000477">
    <property type="entry name" value="RT_dom"/>
</dbReference>
<dbReference type="Pfam" id="PF00075">
    <property type="entry name" value="RNase_H"/>
    <property type="match status" value="1"/>
</dbReference>
<dbReference type="InterPro" id="IPR012337">
    <property type="entry name" value="RNaseH-like_sf"/>
</dbReference>
<organism evidence="3 4">
    <name type="scientific">Araneus ventricosus</name>
    <name type="common">Orbweaver spider</name>
    <name type="synonym">Epeira ventricosa</name>
    <dbReference type="NCBI Taxonomy" id="182803"/>
    <lineage>
        <taxon>Eukaryota</taxon>
        <taxon>Metazoa</taxon>
        <taxon>Ecdysozoa</taxon>
        <taxon>Arthropoda</taxon>
        <taxon>Chelicerata</taxon>
        <taxon>Arachnida</taxon>
        <taxon>Araneae</taxon>
        <taxon>Araneomorphae</taxon>
        <taxon>Entelegynae</taxon>
        <taxon>Araneoidea</taxon>
        <taxon>Araneidae</taxon>
        <taxon>Araneus</taxon>
    </lineage>
</organism>
<dbReference type="GO" id="GO:0004523">
    <property type="term" value="F:RNA-DNA hybrid ribonuclease activity"/>
    <property type="evidence" value="ECO:0007669"/>
    <property type="project" value="InterPro"/>
</dbReference>
<evidence type="ECO:0008006" key="5">
    <source>
        <dbReference type="Google" id="ProtNLM"/>
    </source>
</evidence>
<name>A0A4Y2FVR7_ARAVE</name>
<evidence type="ECO:0000259" key="1">
    <source>
        <dbReference type="PROSITE" id="PS50878"/>
    </source>
</evidence>
<dbReference type="CDD" id="cd09276">
    <property type="entry name" value="Rnase_HI_RT_non_LTR"/>
    <property type="match status" value="1"/>
</dbReference>
<dbReference type="PANTHER" id="PTHR36688">
    <property type="entry name" value="ENDO/EXONUCLEASE/PHOSPHATASE DOMAIN-CONTAINING PROTEIN"/>
    <property type="match status" value="1"/>
</dbReference>
<keyword evidence="4" id="KW-1185">Reference proteome</keyword>
<reference evidence="3 4" key="1">
    <citation type="journal article" date="2019" name="Sci. Rep.">
        <title>Orb-weaving spider Araneus ventricosus genome elucidates the spidroin gene catalogue.</title>
        <authorList>
            <person name="Kono N."/>
            <person name="Nakamura H."/>
            <person name="Ohtoshi R."/>
            <person name="Moran D.A.P."/>
            <person name="Shinohara A."/>
            <person name="Yoshida Y."/>
            <person name="Fujiwara M."/>
            <person name="Mori M."/>
            <person name="Tomita M."/>
            <person name="Arakawa K."/>
        </authorList>
    </citation>
    <scope>NUCLEOTIDE SEQUENCE [LARGE SCALE GENOMIC DNA]</scope>
</reference>